<accession>A0A5B6WG82</accession>
<keyword evidence="1" id="KW-0812">Transmembrane</keyword>
<organism evidence="2 3">
    <name type="scientific">Gossypium australe</name>
    <dbReference type="NCBI Taxonomy" id="47621"/>
    <lineage>
        <taxon>Eukaryota</taxon>
        <taxon>Viridiplantae</taxon>
        <taxon>Streptophyta</taxon>
        <taxon>Embryophyta</taxon>
        <taxon>Tracheophyta</taxon>
        <taxon>Spermatophyta</taxon>
        <taxon>Magnoliopsida</taxon>
        <taxon>eudicotyledons</taxon>
        <taxon>Gunneridae</taxon>
        <taxon>Pentapetalae</taxon>
        <taxon>rosids</taxon>
        <taxon>malvids</taxon>
        <taxon>Malvales</taxon>
        <taxon>Malvaceae</taxon>
        <taxon>Malvoideae</taxon>
        <taxon>Gossypium</taxon>
    </lineage>
</organism>
<keyword evidence="2" id="KW-0808">Transferase</keyword>
<keyword evidence="1" id="KW-0472">Membrane</keyword>
<evidence type="ECO:0000313" key="3">
    <source>
        <dbReference type="Proteomes" id="UP000325315"/>
    </source>
</evidence>
<dbReference type="Proteomes" id="UP000325315">
    <property type="component" value="Unassembled WGS sequence"/>
</dbReference>
<keyword evidence="3" id="KW-1185">Reference proteome</keyword>
<protein>
    <submittedName>
        <fullName evidence="2">RNA-directed DNA polymerase</fullName>
    </submittedName>
</protein>
<dbReference type="EMBL" id="SMMG02000003">
    <property type="protein sequence ID" value="KAA3480188.1"/>
    <property type="molecule type" value="Genomic_DNA"/>
</dbReference>
<name>A0A5B6WG82_9ROSI</name>
<dbReference type="PANTHER" id="PTHR33116:SF86">
    <property type="entry name" value="REVERSE TRANSCRIPTASE DOMAIN-CONTAINING PROTEIN"/>
    <property type="match status" value="1"/>
</dbReference>
<dbReference type="PANTHER" id="PTHR33116">
    <property type="entry name" value="REVERSE TRANSCRIPTASE ZINC-BINDING DOMAIN-CONTAINING PROTEIN-RELATED-RELATED"/>
    <property type="match status" value="1"/>
</dbReference>
<comment type="caution">
    <text evidence="2">The sequence shown here is derived from an EMBL/GenBank/DDBJ whole genome shotgun (WGS) entry which is preliminary data.</text>
</comment>
<dbReference type="GO" id="GO:0003964">
    <property type="term" value="F:RNA-directed DNA polymerase activity"/>
    <property type="evidence" value="ECO:0007669"/>
    <property type="project" value="UniProtKB-KW"/>
</dbReference>
<keyword evidence="2" id="KW-0695">RNA-directed DNA polymerase</keyword>
<gene>
    <name evidence="2" type="ORF">EPI10_020638</name>
</gene>
<evidence type="ECO:0000256" key="1">
    <source>
        <dbReference type="SAM" id="Phobius"/>
    </source>
</evidence>
<dbReference type="AlphaFoldDB" id="A0A5B6WG82"/>
<reference evidence="3" key="1">
    <citation type="journal article" date="2019" name="Plant Biotechnol. J.">
        <title>Genome sequencing of the Australian wild diploid species Gossypium australe highlights disease resistance and delayed gland morphogenesis.</title>
        <authorList>
            <person name="Cai Y."/>
            <person name="Cai X."/>
            <person name="Wang Q."/>
            <person name="Wang P."/>
            <person name="Zhang Y."/>
            <person name="Cai C."/>
            <person name="Xu Y."/>
            <person name="Wang K."/>
            <person name="Zhou Z."/>
            <person name="Wang C."/>
            <person name="Geng S."/>
            <person name="Li B."/>
            <person name="Dong Q."/>
            <person name="Hou Y."/>
            <person name="Wang H."/>
            <person name="Ai P."/>
            <person name="Liu Z."/>
            <person name="Yi F."/>
            <person name="Sun M."/>
            <person name="An G."/>
            <person name="Cheng J."/>
            <person name="Zhang Y."/>
            <person name="Shi Q."/>
            <person name="Xie Y."/>
            <person name="Shi X."/>
            <person name="Chang Y."/>
            <person name="Huang F."/>
            <person name="Chen Y."/>
            <person name="Hong S."/>
            <person name="Mi L."/>
            <person name="Sun Q."/>
            <person name="Zhang L."/>
            <person name="Zhou B."/>
            <person name="Peng R."/>
            <person name="Zhang X."/>
            <person name="Liu F."/>
        </authorList>
    </citation>
    <scope>NUCLEOTIDE SEQUENCE [LARGE SCALE GENOMIC DNA]</scope>
    <source>
        <strain evidence="3">cv. PA1801</strain>
    </source>
</reference>
<keyword evidence="2" id="KW-0548">Nucleotidyltransferase</keyword>
<sequence length="160" mass="18198">MSKAYGRVEWDFFTRMMIRLGFHVDWVTLIMMCVASISYTVGINGGSSASFVPSRGLHQSDPFRFSAILDEAKETSSIRGFWAEGDYDKSLLYFGANVGEGEKILVVNILGVWVSTNPKKYLGLPMMVGKNKIQFRTRMESWNMRFLSLGRKECFLLPKT</sequence>
<dbReference type="OrthoDB" id="1741601at2759"/>
<evidence type="ECO:0000313" key="2">
    <source>
        <dbReference type="EMBL" id="KAA3480188.1"/>
    </source>
</evidence>
<feature type="transmembrane region" description="Helical" evidence="1">
    <location>
        <begin position="20"/>
        <end position="41"/>
    </location>
</feature>
<keyword evidence="1" id="KW-1133">Transmembrane helix</keyword>
<proteinExistence type="predicted"/>